<dbReference type="InterPro" id="IPR007527">
    <property type="entry name" value="Znf_SWIM"/>
</dbReference>
<evidence type="ECO:0000256" key="4">
    <source>
        <dbReference type="SAM" id="MobiDB-lite"/>
    </source>
</evidence>
<gene>
    <name evidence="6" type="ORF">Ddye_012942</name>
</gene>
<dbReference type="PANTHER" id="PTHR31973:SF195">
    <property type="entry name" value="MUDR FAMILY TRANSPOSASE"/>
    <property type="match status" value="1"/>
</dbReference>
<comment type="caution">
    <text evidence="6">The sequence shown here is derived from an EMBL/GenBank/DDBJ whole genome shotgun (WGS) entry which is preliminary data.</text>
</comment>
<evidence type="ECO:0000256" key="1">
    <source>
        <dbReference type="ARBA" id="ARBA00022723"/>
    </source>
</evidence>
<evidence type="ECO:0000259" key="5">
    <source>
        <dbReference type="SMART" id="SM00575"/>
    </source>
</evidence>
<evidence type="ECO:0000256" key="3">
    <source>
        <dbReference type="ARBA" id="ARBA00022833"/>
    </source>
</evidence>
<dbReference type="PANTHER" id="PTHR31973">
    <property type="entry name" value="POLYPROTEIN, PUTATIVE-RELATED"/>
    <property type="match status" value="1"/>
</dbReference>
<dbReference type="InterPro" id="IPR018289">
    <property type="entry name" value="MULE_transposase_dom"/>
</dbReference>
<name>A0AAD9X578_9ROSI</name>
<dbReference type="EMBL" id="JANJYI010000004">
    <property type="protein sequence ID" value="KAK2653086.1"/>
    <property type="molecule type" value="Genomic_DNA"/>
</dbReference>
<protein>
    <recommendedName>
        <fullName evidence="5">Zinc finger PMZ-type domain-containing protein</fullName>
    </recommendedName>
</protein>
<evidence type="ECO:0000313" key="7">
    <source>
        <dbReference type="Proteomes" id="UP001280121"/>
    </source>
</evidence>
<keyword evidence="7" id="KW-1185">Reference proteome</keyword>
<keyword evidence="2" id="KW-0863">Zinc-finger</keyword>
<proteinExistence type="predicted"/>
<organism evidence="6 7">
    <name type="scientific">Dipteronia dyeriana</name>
    <dbReference type="NCBI Taxonomy" id="168575"/>
    <lineage>
        <taxon>Eukaryota</taxon>
        <taxon>Viridiplantae</taxon>
        <taxon>Streptophyta</taxon>
        <taxon>Embryophyta</taxon>
        <taxon>Tracheophyta</taxon>
        <taxon>Spermatophyta</taxon>
        <taxon>Magnoliopsida</taxon>
        <taxon>eudicotyledons</taxon>
        <taxon>Gunneridae</taxon>
        <taxon>Pentapetalae</taxon>
        <taxon>rosids</taxon>
        <taxon>malvids</taxon>
        <taxon>Sapindales</taxon>
        <taxon>Sapindaceae</taxon>
        <taxon>Hippocastanoideae</taxon>
        <taxon>Acereae</taxon>
        <taxon>Dipteronia</taxon>
    </lineage>
</organism>
<dbReference type="Pfam" id="PF10551">
    <property type="entry name" value="MULE"/>
    <property type="match status" value="1"/>
</dbReference>
<accession>A0AAD9X578</accession>
<evidence type="ECO:0000313" key="6">
    <source>
        <dbReference type="EMBL" id="KAK2653086.1"/>
    </source>
</evidence>
<reference evidence="6" key="1">
    <citation type="journal article" date="2023" name="Plant J.">
        <title>Genome sequences and population genomics provide insights into the demographic history, inbreeding, and mutation load of two 'living fossil' tree species of Dipteronia.</title>
        <authorList>
            <person name="Feng Y."/>
            <person name="Comes H.P."/>
            <person name="Chen J."/>
            <person name="Zhu S."/>
            <person name="Lu R."/>
            <person name="Zhang X."/>
            <person name="Li P."/>
            <person name="Qiu J."/>
            <person name="Olsen K.M."/>
            <person name="Qiu Y."/>
        </authorList>
    </citation>
    <scope>NUCLEOTIDE SEQUENCE</scope>
    <source>
        <strain evidence="6">KIB01</strain>
    </source>
</reference>
<dbReference type="SMART" id="SM00575">
    <property type="entry name" value="ZnF_PMZ"/>
    <property type="match status" value="1"/>
</dbReference>
<keyword evidence="1" id="KW-0479">Metal-binding</keyword>
<dbReference type="AlphaFoldDB" id="A0AAD9X578"/>
<dbReference type="Pfam" id="PF04434">
    <property type="entry name" value="SWIM"/>
    <property type="match status" value="1"/>
</dbReference>
<feature type="region of interest" description="Disordered" evidence="4">
    <location>
        <begin position="375"/>
        <end position="401"/>
    </location>
</feature>
<dbReference type="InterPro" id="IPR006564">
    <property type="entry name" value="Znf_PMZ"/>
</dbReference>
<keyword evidence="3" id="KW-0862">Zinc</keyword>
<dbReference type="Proteomes" id="UP001280121">
    <property type="component" value="Unassembled WGS sequence"/>
</dbReference>
<sequence>MTNMRDKHGINLSYNKTYISKDHILHNVFGDLWESFKMFPAYFHMLENCNPRTITNIETDRKNQFKYGFMAFGACIEGFNTVIRQVITIDATHLKSKTRGVLLVAMYKDHNEMIYPLAFGFANSKGSKLWTWFLKQLRGVILQPELMLIILDRHTGISNGMKAIFPDVAHGVYAYHLVNNLKQHCKKRSDVINLYYHATYAYHIEEFDNLMAEMKSIHPKFHDELVEVGIRKFSRVHCPRKRYHMMTTNIAEFMNSCLLVIRKLPITSIAKFIRDLSQCCFHDRRCNARKTPTFLTEDADQHIKDRVLSSQRCQIHPVDFNRFKVDDQWKEAIIDMEHCSCSCCEWDLNELPYSHSMAVATVYKKEEHNKLKCPEAHNTPNPSFAPNISLDDAYTEDEDPC</sequence>
<evidence type="ECO:0000256" key="2">
    <source>
        <dbReference type="ARBA" id="ARBA00022771"/>
    </source>
</evidence>
<dbReference type="GO" id="GO:0008270">
    <property type="term" value="F:zinc ion binding"/>
    <property type="evidence" value="ECO:0007669"/>
    <property type="project" value="UniProtKB-KW"/>
</dbReference>
<feature type="domain" description="Zinc finger PMZ-type" evidence="5">
    <location>
        <begin position="339"/>
        <end position="366"/>
    </location>
</feature>